<protein>
    <submittedName>
        <fullName evidence="6">HTH-type transcriptional regulator DmlR</fullName>
    </submittedName>
</protein>
<dbReference type="Gene3D" id="3.40.190.290">
    <property type="match status" value="1"/>
</dbReference>
<sequence length="322" mass="34893">MISKWATTKWGVDGIGMLFQTISDARLLIAVAEAPSFAQAGRRLGMPPATVTRRIAAMEDHSRVKLFERSTRAVRPTEAGLVLLDHARRLVAEADSAEMSMETLRDTPRGWIRISAPVMLGETLLGPIIGAFLSDHPECDVFLDLSNAPVDLVAEGFDVAVRVGPVGEGDLVARKLGTAGAALYRNARSKADPLAAISELEGLPCGLLRSAETRKNSLTIADPDGQLHHVSVKPRLIGINAQAMLDIALATDLVVVLPRMVAYPAVTRGTLRCELRDCTAQLSDVSLVFPSKRLMRPIVRQLVDHLAANLPPLLKKYEYPET</sequence>
<dbReference type="GO" id="GO:0006351">
    <property type="term" value="P:DNA-templated transcription"/>
    <property type="evidence" value="ECO:0007669"/>
    <property type="project" value="TreeGrafter"/>
</dbReference>
<feature type="domain" description="HTH lysR-type" evidence="5">
    <location>
        <begin position="20"/>
        <end position="77"/>
    </location>
</feature>
<dbReference type="InterPro" id="IPR036390">
    <property type="entry name" value="WH_DNA-bd_sf"/>
</dbReference>
<reference evidence="6 7" key="1">
    <citation type="submission" date="2017-03" db="EMBL/GenBank/DDBJ databases">
        <authorList>
            <person name="Afonso C.L."/>
            <person name="Miller P.J."/>
            <person name="Scott M.A."/>
            <person name="Spackman E."/>
            <person name="Goraichik I."/>
            <person name="Dimitrov K.M."/>
            <person name="Suarez D.L."/>
            <person name="Swayne D.E."/>
        </authorList>
    </citation>
    <scope>NUCLEOTIDE SEQUENCE [LARGE SCALE GENOMIC DNA]</scope>
    <source>
        <strain evidence="6 7">CECT 8625</strain>
    </source>
</reference>
<keyword evidence="2" id="KW-0805">Transcription regulation</keyword>
<evidence type="ECO:0000256" key="2">
    <source>
        <dbReference type="ARBA" id="ARBA00023015"/>
    </source>
</evidence>
<dbReference type="SUPFAM" id="SSF46785">
    <property type="entry name" value="Winged helix' DNA-binding domain"/>
    <property type="match status" value="1"/>
</dbReference>
<dbReference type="Pfam" id="PF00126">
    <property type="entry name" value="HTH_1"/>
    <property type="match status" value="1"/>
</dbReference>
<keyword evidence="4" id="KW-0804">Transcription</keyword>
<dbReference type="PANTHER" id="PTHR30537:SF31">
    <property type="entry name" value="TRANSCRIPTIONAL REGULATOR, LYSR FAMILY"/>
    <property type="match status" value="1"/>
</dbReference>
<dbReference type="SUPFAM" id="SSF53850">
    <property type="entry name" value="Periplasmic binding protein-like II"/>
    <property type="match status" value="1"/>
</dbReference>
<dbReference type="PROSITE" id="PS50931">
    <property type="entry name" value="HTH_LYSR"/>
    <property type="match status" value="1"/>
</dbReference>
<dbReference type="PANTHER" id="PTHR30537">
    <property type="entry name" value="HTH-TYPE TRANSCRIPTIONAL REGULATOR"/>
    <property type="match status" value="1"/>
</dbReference>
<dbReference type="GO" id="GO:0043565">
    <property type="term" value="F:sequence-specific DNA binding"/>
    <property type="evidence" value="ECO:0007669"/>
    <property type="project" value="TreeGrafter"/>
</dbReference>
<dbReference type="InterPro" id="IPR005119">
    <property type="entry name" value="LysR_subst-bd"/>
</dbReference>
<dbReference type="GO" id="GO:0003700">
    <property type="term" value="F:DNA-binding transcription factor activity"/>
    <property type="evidence" value="ECO:0007669"/>
    <property type="project" value="InterPro"/>
</dbReference>
<evidence type="ECO:0000313" key="7">
    <source>
        <dbReference type="Proteomes" id="UP000193570"/>
    </source>
</evidence>
<dbReference type="CDD" id="cd08422">
    <property type="entry name" value="PBP2_CrgA_like"/>
    <property type="match status" value="1"/>
</dbReference>
<dbReference type="InterPro" id="IPR000847">
    <property type="entry name" value="LysR_HTH_N"/>
</dbReference>
<evidence type="ECO:0000259" key="5">
    <source>
        <dbReference type="PROSITE" id="PS50931"/>
    </source>
</evidence>
<evidence type="ECO:0000256" key="1">
    <source>
        <dbReference type="ARBA" id="ARBA00009437"/>
    </source>
</evidence>
<dbReference type="EMBL" id="FWFK01000008">
    <property type="protein sequence ID" value="SLN71399.1"/>
    <property type="molecule type" value="Genomic_DNA"/>
</dbReference>
<dbReference type="FunFam" id="1.10.10.10:FF:000001">
    <property type="entry name" value="LysR family transcriptional regulator"/>
    <property type="match status" value="1"/>
</dbReference>
<gene>
    <name evidence="6" type="primary">dmlR_7</name>
    <name evidence="6" type="ORF">ROJ8625_03725</name>
</gene>
<evidence type="ECO:0000313" key="6">
    <source>
        <dbReference type="EMBL" id="SLN71399.1"/>
    </source>
</evidence>
<dbReference type="InterPro" id="IPR058163">
    <property type="entry name" value="LysR-type_TF_proteobact-type"/>
</dbReference>
<accession>A0A1X7A606</accession>
<organism evidence="6 7">
    <name type="scientific">Roseivivax jejudonensis</name>
    <dbReference type="NCBI Taxonomy" id="1529041"/>
    <lineage>
        <taxon>Bacteria</taxon>
        <taxon>Pseudomonadati</taxon>
        <taxon>Pseudomonadota</taxon>
        <taxon>Alphaproteobacteria</taxon>
        <taxon>Rhodobacterales</taxon>
        <taxon>Roseobacteraceae</taxon>
        <taxon>Roseivivax</taxon>
    </lineage>
</organism>
<evidence type="ECO:0000256" key="4">
    <source>
        <dbReference type="ARBA" id="ARBA00023163"/>
    </source>
</evidence>
<dbReference type="Proteomes" id="UP000193570">
    <property type="component" value="Unassembled WGS sequence"/>
</dbReference>
<keyword evidence="7" id="KW-1185">Reference proteome</keyword>
<dbReference type="Pfam" id="PF03466">
    <property type="entry name" value="LysR_substrate"/>
    <property type="match status" value="1"/>
</dbReference>
<name>A0A1X7A606_9RHOB</name>
<proteinExistence type="inferred from homology"/>
<keyword evidence="3" id="KW-0238">DNA-binding</keyword>
<comment type="similarity">
    <text evidence="1">Belongs to the LysR transcriptional regulatory family.</text>
</comment>
<evidence type="ECO:0000256" key="3">
    <source>
        <dbReference type="ARBA" id="ARBA00023125"/>
    </source>
</evidence>
<dbReference type="Gene3D" id="1.10.10.10">
    <property type="entry name" value="Winged helix-like DNA-binding domain superfamily/Winged helix DNA-binding domain"/>
    <property type="match status" value="1"/>
</dbReference>
<dbReference type="AlphaFoldDB" id="A0A1X7A606"/>
<dbReference type="InterPro" id="IPR036388">
    <property type="entry name" value="WH-like_DNA-bd_sf"/>
</dbReference>